<evidence type="ECO:0000313" key="1">
    <source>
        <dbReference type="EMBL" id="KAH0459619.1"/>
    </source>
</evidence>
<proteinExistence type="predicted"/>
<name>A0AAV7GVP6_DENCH</name>
<gene>
    <name evidence="1" type="ORF">IEQ34_012433</name>
</gene>
<accession>A0AAV7GVP6</accession>
<dbReference type="AlphaFoldDB" id="A0AAV7GVP6"/>
<protein>
    <submittedName>
        <fullName evidence="1">Uncharacterized protein</fullName>
    </submittedName>
</protein>
<organism evidence="1 2">
    <name type="scientific">Dendrobium chrysotoxum</name>
    <name type="common">Orchid</name>
    <dbReference type="NCBI Taxonomy" id="161865"/>
    <lineage>
        <taxon>Eukaryota</taxon>
        <taxon>Viridiplantae</taxon>
        <taxon>Streptophyta</taxon>
        <taxon>Embryophyta</taxon>
        <taxon>Tracheophyta</taxon>
        <taxon>Spermatophyta</taxon>
        <taxon>Magnoliopsida</taxon>
        <taxon>Liliopsida</taxon>
        <taxon>Asparagales</taxon>
        <taxon>Orchidaceae</taxon>
        <taxon>Epidendroideae</taxon>
        <taxon>Malaxideae</taxon>
        <taxon>Dendrobiinae</taxon>
        <taxon>Dendrobium</taxon>
    </lineage>
</organism>
<reference evidence="1 2" key="1">
    <citation type="journal article" date="2021" name="Hortic Res">
        <title>Chromosome-scale assembly of the Dendrobium chrysotoxum genome enhances the understanding of orchid evolution.</title>
        <authorList>
            <person name="Zhang Y."/>
            <person name="Zhang G.Q."/>
            <person name="Zhang D."/>
            <person name="Liu X.D."/>
            <person name="Xu X.Y."/>
            <person name="Sun W.H."/>
            <person name="Yu X."/>
            <person name="Zhu X."/>
            <person name="Wang Z.W."/>
            <person name="Zhao X."/>
            <person name="Zhong W.Y."/>
            <person name="Chen H."/>
            <person name="Yin W.L."/>
            <person name="Huang T."/>
            <person name="Niu S.C."/>
            <person name="Liu Z.J."/>
        </authorList>
    </citation>
    <scope>NUCLEOTIDE SEQUENCE [LARGE SCALE GENOMIC DNA]</scope>
    <source>
        <strain evidence="1">Lindl</strain>
    </source>
</reference>
<dbReference type="Proteomes" id="UP000775213">
    <property type="component" value="Unassembled WGS sequence"/>
</dbReference>
<keyword evidence="2" id="KW-1185">Reference proteome</keyword>
<comment type="caution">
    <text evidence="1">The sequence shown here is derived from an EMBL/GenBank/DDBJ whole genome shotgun (WGS) entry which is preliminary data.</text>
</comment>
<sequence>MGRDGNEYVCVHCWQKRNSMRCRRRRSGESRRQAISMRYNRGDLPGDSTMPYCECVRGLSSIIGKEQPWGGMEMNTRRRSGESRRQAISMRYNRGDLPGDSTMPYCISKICLEYEWSYAKIGENGCPIFIRKYSFYIINYIYTGKLSRLMQMYHFFLRKLSRLSI</sequence>
<evidence type="ECO:0000313" key="2">
    <source>
        <dbReference type="Proteomes" id="UP000775213"/>
    </source>
</evidence>
<dbReference type="EMBL" id="JAGFBR010000011">
    <property type="protein sequence ID" value="KAH0459619.1"/>
    <property type="molecule type" value="Genomic_DNA"/>
</dbReference>